<keyword evidence="2" id="KW-0813">Transport</keyword>
<evidence type="ECO:0000313" key="6">
    <source>
        <dbReference type="EMBL" id="CAA9420865.1"/>
    </source>
</evidence>
<dbReference type="CDD" id="cd03268">
    <property type="entry name" value="ABC_BcrA_bacitracin_resist"/>
    <property type="match status" value="1"/>
</dbReference>
<sequence>MSAVEIRGLTKRFRTRTAVDDLTFDVARGAVTGFLGPNGAGKSTTLRMLLGLTRPTAGRATVLGAAYPELDAPARRVGAVLETDSLHPGRRGRDHLRIVARAAGLPPARVDEVLAVVGLTADAGRRVRTYSLGMRQRLGLATALLGDPEVLILDEPTNGLDPVGVRWLRDFLRARAATGRTVLLSSHLLSEVALTADHVVIISQGRLVAQDEVAALTGSEEVRVHSPHADRLLELLHLEGIDARALADGAVLATGTAPRSVGDVAARHGVVVEELRSTRRSLEDVYLELTAASAAGGSR</sequence>
<evidence type="ECO:0000256" key="1">
    <source>
        <dbReference type="ARBA" id="ARBA00005417"/>
    </source>
</evidence>
<dbReference type="Pfam" id="PF00005">
    <property type="entry name" value="ABC_tran"/>
    <property type="match status" value="1"/>
</dbReference>
<dbReference type="PROSITE" id="PS00211">
    <property type="entry name" value="ABC_TRANSPORTER_1"/>
    <property type="match status" value="1"/>
</dbReference>
<dbReference type="EMBL" id="CADCUS010000389">
    <property type="protein sequence ID" value="CAA9420865.1"/>
    <property type="molecule type" value="Genomic_DNA"/>
</dbReference>
<proteinExistence type="inferred from homology"/>
<keyword evidence="4 6" id="KW-0067">ATP-binding</keyword>
<keyword evidence="3" id="KW-0547">Nucleotide-binding</keyword>
<dbReference type="GO" id="GO:0005524">
    <property type="term" value="F:ATP binding"/>
    <property type="evidence" value="ECO:0007669"/>
    <property type="project" value="UniProtKB-KW"/>
</dbReference>
<dbReference type="SUPFAM" id="SSF52540">
    <property type="entry name" value="P-loop containing nucleoside triphosphate hydrolases"/>
    <property type="match status" value="1"/>
</dbReference>
<protein>
    <submittedName>
        <fullName evidence="6">Efflux ABC transporter, ATP-binding protein</fullName>
    </submittedName>
</protein>
<reference evidence="6" key="1">
    <citation type="submission" date="2020-02" db="EMBL/GenBank/DDBJ databases">
        <authorList>
            <person name="Meier V. D."/>
        </authorList>
    </citation>
    <scope>NUCLEOTIDE SEQUENCE</scope>
    <source>
        <strain evidence="6">AVDCRST_MAG66</strain>
    </source>
</reference>
<evidence type="ECO:0000256" key="3">
    <source>
        <dbReference type="ARBA" id="ARBA00022741"/>
    </source>
</evidence>
<evidence type="ECO:0000256" key="2">
    <source>
        <dbReference type="ARBA" id="ARBA00022448"/>
    </source>
</evidence>
<dbReference type="InterPro" id="IPR027417">
    <property type="entry name" value="P-loop_NTPase"/>
</dbReference>
<dbReference type="InterPro" id="IPR003439">
    <property type="entry name" value="ABC_transporter-like_ATP-bd"/>
</dbReference>
<evidence type="ECO:0000259" key="5">
    <source>
        <dbReference type="PROSITE" id="PS50893"/>
    </source>
</evidence>
<evidence type="ECO:0000256" key="4">
    <source>
        <dbReference type="ARBA" id="ARBA00022840"/>
    </source>
</evidence>
<name>A0A6J4PNB2_9PSEU</name>
<organism evidence="6">
    <name type="scientific">uncultured Pseudonocardia sp</name>
    <dbReference type="NCBI Taxonomy" id="211455"/>
    <lineage>
        <taxon>Bacteria</taxon>
        <taxon>Bacillati</taxon>
        <taxon>Actinomycetota</taxon>
        <taxon>Actinomycetes</taxon>
        <taxon>Pseudonocardiales</taxon>
        <taxon>Pseudonocardiaceae</taxon>
        <taxon>Pseudonocardia</taxon>
        <taxon>environmental samples</taxon>
    </lineage>
</organism>
<comment type="similarity">
    <text evidence="1">Belongs to the ABC transporter superfamily.</text>
</comment>
<gene>
    <name evidence="6" type="ORF">AVDCRST_MAG66-2646</name>
</gene>
<accession>A0A6J4PNB2</accession>
<dbReference type="InterPro" id="IPR017871">
    <property type="entry name" value="ABC_transporter-like_CS"/>
</dbReference>
<feature type="domain" description="ABC transporter" evidence="5">
    <location>
        <begin position="4"/>
        <end position="229"/>
    </location>
</feature>
<dbReference type="Gene3D" id="3.40.50.300">
    <property type="entry name" value="P-loop containing nucleotide triphosphate hydrolases"/>
    <property type="match status" value="1"/>
</dbReference>
<dbReference type="PANTHER" id="PTHR43335:SF4">
    <property type="entry name" value="ABC TRANSPORTER, ATP-BINDING PROTEIN"/>
    <property type="match status" value="1"/>
</dbReference>
<dbReference type="GO" id="GO:0016887">
    <property type="term" value="F:ATP hydrolysis activity"/>
    <property type="evidence" value="ECO:0007669"/>
    <property type="project" value="InterPro"/>
</dbReference>
<dbReference type="PROSITE" id="PS50893">
    <property type="entry name" value="ABC_TRANSPORTER_2"/>
    <property type="match status" value="1"/>
</dbReference>
<dbReference type="SMART" id="SM00382">
    <property type="entry name" value="AAA"/>
    <property type="match status" value="1"/>
</dbReference>
<dbReference type="InterPro" id="IPR003593">
    <property type="entry name" value="AAA+_ATPase"/>
</dbReference>
<dbReference type="PANTHER" id="PTHR43335">
    <property type="entry name" value="ABC TRANSPORTER, ATP-BINDING PROTEIN"/>
    <property type="match status" value="1"/>
</dbReference>
<dbReference type="AlphaFoldDB" id="A0A6J4PNB2"/>